<dbReference type="PROSITE" id="PS50943">
    <property type="entry name" value="HTH_CROC1"/>
    <property type="match status" value="1"/>
</dbReference>
<dbReference type="CDD" id="cd06171">
    <property type="entry name" value="Sigma70_r4"/>
    <property type="match status" value="1"/>
</dbReference>
<feature type="domain" description="HTH cro/C1-type" evidence="7">
    <location>
        <begin position="210"/>
        <end position="231"/>
    </location>
</feature>
<dbReference type="InterPro" id="IPR036388">
    <property type="entry name" value="WH-like_DNA-bd_sf"/>
</dbReference>
<evidence type="ECO:0000256" key="2">
    <source>
        <dbReference type="ARBA" id="ARBA00022969"/>
    </source>
</evidence>
<dbReference type="NCBIfam" id="TIGR02980">
    <property type="entry name" value="SigBFG"/>
    <property type="match status" value="1"/>
</dbReference>
<evidence type="ECO:0000256" key="1">
    <source>
        <dbReference type="ARBA" id="ARBA00007788"/>
    </source>
</evidence>
<dbReference type="InterPro" id="IPR014322">
    <property type="entry name" value="RNA_pol_sigma-B/F/G"/>
</dbReference>
<dbReference type="InterPro" id="IPR013324">
    <property type="entry name" value="RNA_pol_sigma_r3/r4-like"/>
</dbReference>
<dbReference type="InterPro" id="IPR000943">
    <property type="entry name" value="RNA_pol_sigma70"/>
</dbReference>
<dbReference type="Proteomes" id="UP000186040">
    <property type="component" value="Unassembled WGS sequence"/>
</dbReference>
<dbReference type="InterPro" id="IPR007630">
    <property type="entry name" value="RNA_pol_sigma70_r4"/>
</dbReference>
<dbReference type="AlphaFoldDB" id="A0A1Q9LRR2"/>
<dbReference type="Gene3D" id="1.20.120.1810">
    <property type="match status" value="1"/>
</dbReference>
<keyword evidence="9" id="KW-1185">Reference proteome</keyword>
<evidence type="ECO:0000256" key="6">
    <source>
        <dbReference type="ARBA" id="ARBA00023163"/>
    </source>
</evidence>
<gene>
    <name evidence="8" type="ORF">BJP25_11015</name>
</gene>
<dbReference type="NCBIfam" id="TIGR02937">
    <property type="entry name" value="sigma70-ECF"/>
    <property type="match status" value="1"/>
</dbReference>
<dbReference type="EMBL" id="MKQR01000007">
    <property type="protein sequence ID" value="OLR94726.1"/>
    <property type="molecule type" value="Genomic_DNA"/>
</dbReference>
<name>A0A1Q9LRR2_9PSEU</name>
<dbReference type="GO" id="GO:0003677">
    <property type="term" value="F:DNA binding"/>
    <property type="evidence" value="ECO:0007669"/>
    <property type="project" value="UniProtKB-KW"/>
</dbReference>
<dbReference type="InterPro" id="IPR007624">
    <property type="entry name" value="RNA_pol_sigma70_r3"/>
</dbReference>
<dbReference type="RefSeq" id="WP_075974103.1">
    <property type="nucleotide sequence ID" value="NZ_MKQR01000007.1"/>
</dbReference>
<keyword evidence="3" id="KW-0805">Transcription regulation</keyword>
<keyword evidence="2" id="KW-0749">Sporulation</keyword>
<dbReference type="PRINTS" id="PR00046">
    <property type="entry name" value="SIGMA70FCT"/>
</dbReference>
<organism evidence="8 9">
    <name type="scientific">Actinokineospora bangkokensis</name>
    <dbReference type="NCBI Taxonomy" id="1193682"/>
    <lineage>
        <taxon>Bacteria</taxon>
        <taxon>Bacillati</taxon>
        <taxon>Actinomycetota</taxon>
        <taxon>Actinomycetes</taxon>
        <taxon>Pseudonocardiales</taxon>
        <taxon>Pseudonocardiaceae</taxon>
        <taxon>Actinokineospora</taxon>
    </lineage>
</organism>
<protein>
    <submittedName>
        <fullName evidence="8">RNA polymerase subunit sigma</fullName>
    </submittedName>
</protein>
<dbReference type="SUPFAM" id="SSF88659">
    <property type="entry name" value="Sigma3 and sigma4 domains of RNA polymerase sigma factors"/>
    <property type="match status" value="2"/>
</dbReference>
<dbReference type="Pfam" id="PF04542">
    <property type="entry name" value="Sigma70_r2"/>
    <property type="match status" value="1"/>
</dbReference>
<sequence>MAPVFAQLAELPPGDPRRDPLRERLVTGHLPLAEHIATRFAHRGVARDDLVQVGTVGLINAVDRFDPGRGIDFLSYAVPTIMGEVRRYFRDTAWSVRVPRRLKELHLTISAAGNELSQRLGRAPTPSEIAEHLSIPKEDVYEGLEAGQVYQSVSLDEALSSSEPDSDPLADTLGEDDAALLGIEDHESLRPLIQRLPERERTILMLRFFKNMTQTQIAERIGVSQMHVSRLLSKTLEALRTGLVEEPDQG</sequence>
<comment type="caution">
    <text evidence="8">The sequence shown here is derived from an EMBL/GenBank/DDBJ whole genome shotgun (WGS) entry which is preliminary data.</text>
</comment>
<evidence type="ECO:0000313" key="8">
    <source>
        <dbReference type="EMBL" id="OLR94726.1"/>
    </source>
</evidence>
<dbReference type="InterPro" id="IPR014284">
    <property type="entry name" value="RNA_pol_sigma-70_dom"/>
</dbReference>
<evidence type="ECO:0000256" key="3">
    <source>
        <dbReference type="ARBA" id="ARBA00023015"/>
    </source>
</evidence>
<dbReference type="InterPro" id="IPR001387">
    <property type="entry name" value="Cro/C1-type_HTH"/>
</dbReference>
<evidence type="ECO:0000259" key="7">
    <source>
        <dbReference type="PROSITE" id="PS50943"/>
    </source>
</evidence>
<dbReference type="Pfam" id="PF04545">
    <property type="entry name" value="Sigma70_r4"/>
    <property type="match status" value="1"/>
</dbReference>
<keyword evidence="6" id="KW-0804">Transcription</keyword>
<reference evidence="8 9" key="1">
    <citation type="submission" date="2016-10" db="EMBL/GenBank/DDBJ databases">
        <title>The Draft Genome Sequence of Actinokineospora bangkokensis 44EHWT reveals the biosynthetic pathway of antifungal compounds Thailandins with unusual extender unit butylmalonyl-CoA.</title>
        <authorList>
            <person name="Greule A."/>
            <person name="Intra B."/>
            <person name="Flemming S."/>
            <person name="Rommel M.G."/>
            <person name="Panbangred W."/>
            <person name="Bechthold A."/>
        </authorList>
    </citation>
    <scope>NUCLEOTIDE SEQUENCE [LARGE SCALE GENOMIC DNA]</scope>
    <source>
        <strain evidence="8 9">44EHW</strain>
    </source>
</reference>
<dbReference type="GO" id="GO:0006352">
    <property type="term" value="P:DNA-templated transcription initiation"/>
    <property type="evidence" value="ECO:0007669"/>
    <property type="project" value="InterPro"/>
</dbReference>
<comment type="similarity">
    <text evidence="1">Belongs to the sigma-70 factor family.</text>
</comment>
<dbReference type="GO" id="GO:0016987">
    <property type="term" value="F:sigma factor activity"/>
    <property type="evidence" value="ECO:0007669"/>
    <property type="project" value="UniProtKB-KW"/>
</dbReference>
<dbReference type="PROSITE" id="PS00715">
    <property type="entry name" value="SIGMA70_1"/>
    <property type="match status" value="1"/>
</dbReference>
<dbReference type="Gene3D" id="1.10.10.10">
    <property type="entry name" value="Winged helix-like DNA-binding domain superfamily/Winged helix DNA-binding domain"/>
    <property type="match status" value="2"/>
</dbReference>
<evidence type="ECO:0000256" key="4">
    <source>
        <dbReference type="ARBA" id="ARBA00023082"/>
    </source>
</evidence>
<keyword evidence="4" id="KW-0731">Sigma factor</keyword>
<keyword evidence="5" id="KW-0238">DNA-binding</keyword>
<evidence type="ECO:0000256" key="5">
    <source>
        <dbReference type="ARBA" id="ARBA00023125"/>
    </source>
</evidence>
<proteinExistence type="inferred from homology"/>
<dbReference type="InterPro" id="IPR013325">
    <property type="entry name" value="RNA_pol_sigma_r2"/>
</dbReference>
<dbReference type="PANTHER" id="PTHR30385">
    <property type="entry name" value="SIGMA FACTOR F FLAGELLAR"/>
    <property type="match status" value="1"/>
</dbReference>
<dbReference type="Pfam" id="PF04539">
    <property type="entry name" value="Sigma70_r3"/>
    <property type="match status" value="1"/>
</dbReference>
<dbReference type="PANTHER" id="PTHR30385:SF4">
    <property type="entry name" value="RNA POLYMERASE SIGMA-E FACTOR"/>
    <property type="match status" value="1"/>
</dbReference>
<dbReference type="SUPFAM" id="SSF88946">
    <property type="entry name" value="Sigma2 domain of RNA polymerase sigma factors"/>
    <property type="match status" value="1"/>
</dbReference>
<dbReference type="InterPro" id="IPR007627">
    <property type="entry name" value="RNA_pol_sigma70_r2"/>
</dbReference>
<dbReference type="STRING" id="1193682.BJP25_11015"/>
<evidence type="ECO:0000313" key="9">
    <source>
        <dbReference type="Proteomes" id="UP000186040"/>
    </source>
</evidence>
<dbReference type="GO" id="GO:0030435">
    <property type="term" value="P:sporulation resulting in formation of a cellular spore"/>
    <property type="evidence" value="ECO:0007669"/>
    <property type="project" value="UniProtKB-KW"/>
</dbReference>
<accession>A0A1Q9LRR2</accession>